<dbReference type="VEuPathDB" id="FungiDB:RhiirA1_398571"/>
<feature type="compositionally biased region" description="Basic and acidic residues" evidence="2">
    <location>
        <begin position="12"/>
        <end position="23"/>
    </location>
</feature>
<feature type="compositionally biased region" description="Polar residues" evidence="2">
    <location>
        <begin position="1"/>
        <end position="11"/>
    </location>
</feature>
<dbReference type="PROSITE" id="PS50158">
    <property type="entry name" value="ZF_CCHC"/>
    <property type="match status" value="1"/>
</dbReference>
<dbReference type="GO" id="GO:0003676">
    <property type="term" value="F:nucleic acid binding"/>
    <property type="evidence" value="ECO:0007669"/>
    <property type="project" value="InterPro"/>
</dbReference>
<accession>A0A2N0P187</accession>
<evidence type="ECO:0000256" key="2">
    <source>
        <dbReference type="SAM" id="MobiDB-lite"/>
    </source>
</evidence>
<gene>
    <name evidence="5" type="ORF">RhiirA1_398571</name>
    <name evidence="4" type="ORF">RhiirA5_382353</name>
</gene>
<dbReference type="InterPro" id="IPR036875">
    <property type="entry name" value="Znf_CCHC_sf"/>
</dbReference>
<dbReference type="InterPro" id="IPR001878">
    <property type="entry name" value="Znf_CCHC"/>
</dbReference>
<feature type="domain" description="CCHC-type" evidence="3">
    <location>
        <begin position="66"/>
        <end position="81"/>
    </location>
</feature>
<keyword evidence="1" id="KW-0863">Zinc-finger</keyword>
<dbReference type="SUPFAM" id="SSF57756">
    <property type="entry name" value="Retrovirus zinc finger-like domains"/>
    <property type="match status" value="1"/>
</dbReference>
<proteinExistence type="predicted"/>
<dbReference type="Proteomes" id="UP000232688">
    <property type="component" value="Unassembled WGS sequence"/>
</dbReference>
<protein>
    <recommendedName>
        <fullName evidence="3">CCHC-type domain-containing protein</fullName>
    </recommendedName>
</protein>
<dbReference type="SMART" id="SM00343">
    <property type="entry name" value="ZnF_C2HC"/>
    <property type="match status" value="1"/>
</dbReference>
<name>A0A2N0P187_9GLOM</name>
<keyword evidence="1" id="KW-0862">Zinc</keyword>
<organism evidence="4 7">
    <name type="scientific">Rhizophagus irregularis</name>
    <dbReference type="NCBI Taxonomy" id="588596"/>
    <lineage>
        <taxon>Eukaryota</taxon>
        <taxon>Fungi</taxon>
        <taxon>Fungi incertae sedis</taxon>
        <taxon>Mucoromycota</taxon>
        <taxon>Glomeromycotina</taxon>
        <taxon>Glomeromycetes</taxon>
        <taxon>Glomerales</taxon>
        <taxon>Glomeraceae</taxon>
        <taxon>Rhizophagus</taxon>
    </lineage>
</organism>
<reference evidence="5 6" key="3">
    <citation type="submission" date="2017-10" db="EMBL/GenBank/DDBJ databases">
        <title>Extensive intraspecific genome diversity in a model arbuscular mycorrhizal fungus.</title>
        <authorList>
            <person name="Chen E.C.H."/>
            <person name="Morin E."/>
            <person name="Baudet D."/>
            <person name="Noel J."/>
            <person name="Ndikumana S."/>
            <person name="Charron P."/>
            <person name="St-Onge C."/>
            <person name="Giorgi J."/>
            <person name="Grigoriev I.V."/>
            <person name="Roux C."/>
            <person name="Martin F.M."/>
            <person name="Corradi N."/>
        </authorList>
    </citation>
    <scope>NUCLEOTIDE SEQUENCE [LARGE SCALE GENOMIC DNA]</scope>
    <source>
        <strain evidence="5 6">A1</strain>
    </source>
</reference>
<dbReference type="EMBL" id="LLXJ01001832">
    <property type="protein sequence ID" value="PKC00584.1"/>
    <property type="molecule type" value="Genomic_DNA"/>
</dbReference>
<evidence type="ECO:0000256" key="1">
    <source>
        <dbReference type="PROSITE-ProRule" id="PRU00047"/>
    </source>
</evidence>
<reference evidence="5 6" key="4">
    <citation type="submission" date="2017-10" db="EMBL/GenBank/DDBJ databases">
        <title>Genome analyses suggest a sexual origin of heterokaryosis in a supposedly ancient asexual fungus.</title>
        <authorList>
            <person name="Corradi N."/>
            <person name="Sedzielewska K."/>
            <person name="Noel J."/>
            <person name="Charron P."/>
            <person name="Farinelli L."/>
            <person name="Marton T."/>
            <person name="Kruger M."/>
            <person name="Pelin A."/>
            <person name="Brachmann A."/>
            <person name="Corradi N."/>
        </authorList>
    </citation>
    <scope>NUCLEOTIDE SEQUENCE [LARGE SCALE GENOMIC DNA]</scope>
    <source>
        <strain evidence="5 6">A1</strain>
    </source>
</reference>
<evidence type="ECO:0000313" key="7">
    <source>
        <dbReference type="Proteomes" id="UP000232722"/>
    </source>
</evidence>
<feature type="region of interest" description="Disordered" evidence="2">
    <location>
        <begin position="1"/>
        <end position="64"/>
    </location>
</feature>
<dbReference type="GO" id="GO:0008270">
    <property type="term" value="F:zinc ion binding"/>
    <property type="evidence" value="ECO:0007669"/>
    <property type="project" value="UniProtKB-KW"/>
</dbReference>
<reference evidence="4 7" key="1">
    <citation type="submission" date="2016-04" db="EMBL/GenBank/DDBJ databases">
        <title>Genome analyses suggest a sexual origin of heterokaryosis in a supposedly ancient asexual fungus.</title>
        <authorList>
            <person name="Ropars J."/>
            <person name="Sedzielewska K."/>
            <person name="Noel J."/>
            <person name="Charron P."/>
            <person name="Farinelli L."/>
            <person name="Marton T."/>
            <person name="Kruger M."/>
            <person name="Pelin A."/>
            <person name="Brachmann A."/>
            <person name="Corradi N."/>
        </authorList>
    </citation>
    <scope>NUCLEOTIDE SEQUENCE [LARGE SCALE GENOMIC DNA]</scope>
    <source>
        <strain evidence="4 7">A5</strain>
    </source>
</reference>
<dbReference type="Proteomes" id="UP000232722">
    <property type="component" value="Unassembled WGS sequence"/>
</dbReference>
<evidence type="ECO:0000313" key="5">
    <source>
        <dbReference type="EMBL" id="PKC61232.1"/>
    </source>
</evidence>
<dbReference type="Pfam" id="PF00098">
    <property type="entry name" value="zf-CCHC"/>
    <property type="match status" value="1"/>
</dbReference>
<feature type="compositionally biased region" description="Low complexity" evidence="2">
    <location>
        <begin position="96"/>
        <end position="109"/>
    </location>
</feature>
<dbReference type="AlphaFoldDB" id="A0A2N0P187"/>
<evidence type="ECO:0000313" key="4">
    <source>
        <dbReference type="EMBL" id="PKC00584.1"/>
    </source>
</evidence>
<evidence type="ECO:0000313" key="6">
    <source>
        <dbReference type="Proteomes" id="UP000232688"/>
    </source>
</evidence>
<reference evidence="4 7" key="2">
    <citation type="submission" date="2017-09" db="EMBL/GenBank/DDBJ databases">
        <title>Extensive intraspecific genome diversity in a model arbuscular mycorrhizal fungus.</title>
        <authorList>
            <person name="Chen E.C."/>
            <person name="Morin E."/>
            <person name="Beaudet D."/>
            <person name="Noel J."/>
            <person name="Ndikumana S."/>
            <person name="Charron P."/>
            <person name="St-Onge C."/>
            <person name="Giorgi J."/>
            <person name="Grigoriev I.V."/>
            <person name="Roux C."/>
            <person name="Martin F.M."/>
            <person name="Corradi N."/>
        </authorList>
    </citation>
    <scope>NUCLEOTIDE SEQUENCE [LARGE SCALE GENOMIC DNA]</scope>
    <source>
        <strain evidence="4 7">A5</strain>
    </source>
</reference>
<dbReference type="EMBL" id="LLXH01001016">
    <property type="protein sequence ID" value="PKC61232.1"/>
    <property type="molecule type" value="Genomic_DNA"/>
</dbReference>
<dbReference type="VEuPathDB" id="FungiDB:RhiirFUN_016148"/>
<feature type="compositionally biased region" description="Low complexity" evidence="2">
    <location>
        <begin position="29"/>
        <end position="60"/>
    </location>
</feature>
<dbReference type="VEuPathDB" id="FungiDB:FUN_010882"/>
<feature type="region of interest" description="Disordered" evidence="2">
    <location>
        <begin position="95"/>
        <end position="117"/>
    </location>
</feature>
<evidence type="ECO:0000259" key="3">
    <source>
        <dbReference type="PROSITE" id="PS50158"/>
    </source>
</evidence>
<sequence length="117" mass="12617">MMIGTSVSKSVSELKNEIKEKVGNRSHYNGSNNNSQWNRNNNNSDSNGSSNNSNNPTGGNRLPIVCYACGKPGHISRTCPQRNNNKSGVAATVLNQQSQQPQPAQFTQSLNTNGPNN</sequence>
<dbReference type="Gene3D" id="4.10.60.10">
    <property type="entry name" value="Zinc finger, CCHC-type"/>
    <property type="match status" value="1"/>
</dbReference>
<comment type="caution">
    <text evidence="4">The sequence shown here is derived from an EMBL/GenBank/DDBJ whole genome shotgun (WGS) entry which is preliminary data.</text>
</comment>
<keyword evidence="1" id="KW-0479">Metal-binding</keyword>